<dbReference type="Proteomes" id="UP001206895">
    <property type="component" value="Unassembled WGS sequence"/>
</dbReference>
<keyword evidence="1" id="KW-0812">Transmembrane</keyword>
<dbReference type="RefSeq" id="WP_253662888.1">
    <property type="nucleotide sequence ID" value="NZ_BAAAJQ010000003.1"/>
</dbReference>
<comment type="caution">
    <text evidence="2">The sequence shown here is derived from an EMBL/GenBank/DDBJ whole genome shotgun (WGS) entry which is preliminary data.</text>
</comment>
<evidence type="ECO:0000313" key="2">
    <source>
        <dbReference type="EMBL" id="MCP2177918.1"/>
    </source>
</evidence>
<sequence>MSRRAIFVLRAVGAGALVACGIGLGANNGWLMALIVGVPLIVTGVVIAPRPSRVSELPVWTQAEPGVGAQVQALTRSTLGDLDRQPCLVSATVSPADDTPYEARWLASMTRSDVTALLDSPHVELPDDLVPPREPGTPEFDDVPGRHALIYPAATVAVLVVLLVLVPASVWRVDVDASSGVGSESDRGSTDRVTAGQLTSAVRHARTMAPAAAQNILQIRLSESGSDSVDVFLPDTGQVVSAYRSSNGWRDQPPRETRSRSADAFALTDLDRFDFSAAASAMVAGDGKLLGLDIKRPTAGAAPLATGTVGPSVFDRRTVQALLTGEVAESFDPGDLSVSMRIAADAIRGARLPTTAPVLTRFEIRGTRQGTPIMRAGSIQNSGGVLIDYSTETTTGSIVVRPGEFPTSDSPPYENKAGRLPRGAASFDQLSAATFARIRDDAMRRGGVDTFDRTAFDLQVTQGRSDDDYGPVIFAAVGPSNRSVGTYALSGEFLRAGTS</sequence>
<feature type="transmembrane region" description="Helical" evidence="1">
    <location>
        <begin position="7"/>
        <end position="24"/>
    </location>
</feature>
<keyword evidence="3" id="KW-1185">Reference proteome</keyword>
<proteinExistence type="predicted"/>
<evidence type="ECO:0000313" key="3">
    <source>
        <dbReference type="Proteomes" id="UP001206895"/>
    </source>
</evidence>
<reference evidence="2 3" key="1">
    <citation type="submission" date="2022-06" db="EMBL/GenBank/DDBJ databases">
        <title>Genomic Encyclopedia of Archaeal and Bacterial Type Strains, Phase II (KMG-II): from individual species to whole genera.</title>
        <authorList>
            <person name="Goeker M."/>
        </authorList>
    </citation>
    <scope>NUCLEOTIDE SEQUENCE [LARGE SCALE GENOMIC DNA]</scope>
    <source>
        <strain evidence="2 3">DSM 44693</strain>
    </source>
</reference>
<feature type="transmembrane region" description="Helical" evidence="1">
    <location>
        <begin position="149"/>
        <end position="171"/>
    </location>
</feature>
<gene>
    <name evidence="2" type="ORF">LX13_003759</name>
</gene>
<keyword evidence="1" id="KW-1133">Transmembrane helix</keyword>
<protein>
    <submittedName>
        <fullName evidence="2">Uncharacterized protein</fullName>
    </submittedName>
</protein>
<dbReference type="EMBL" id="JAMTCJ010000004">
    <property type="protein sequence ID" value="MCP2177918.1"/>
    <property type="molecule type" value="Genomic_DNA"/>
</dbReference>
<feature type="transmembrane region" description="Helical" evidence="1">
    <location>
        <begin position="30"/>
        <end position="48"/>
    </location>
</feature>
<evidence type="ECO:0000256" key="1">
    <source>
        <dbReference type="SAM" id="Phobius"/>
    </source>
</evidence>
<name>A0ABT1HJ06_9NOCA</name>
<keyword evidence="1" id="KW-0472">Membrane</keyword>
<organism evidence="2 3">
    <name type="scientific">Williamsia maris</name>
    <dbReference type="NCBI Taxonomy" id="72806"/>
    <lineage>
        <taxon>Bacteria</taxon>
        <taxon>Bacillati</taxon>
        <taxon>Actinomycetota</taxon>
        <taxon>Actinomycetes</taxon>
        <taxon>Mycobacteriales</taxon>
        <taxon>Nocardiaceae</taxon>
        <taxon>Williamsia</taxon>
    </lineage>
</organism>
<accession>A0ABT1HJ06</accession>